<sequence>MRKVVSIIVCAILFMGISCKQEKKTPEGPTQMQQVMAVHDEVMPKMGTLGKLVGELKAKVDTTEAGQKYEKAMKDLQEANKAMMDWMKGFGDRFDSDEILNGKELTEQKQLWLNEEEEKVEALKEQINGSIERAEALLAQ</sequence>
<keyword evidence="3" id="KW-1185">Reference proteome</keyword>
<gene>
    <name evidence="2" type="ORF">DN53_09445</name>
</gene>
<dbReference type="RefSeq" id="WP_129653641.1">
    <property type="nucleotide sequence ID" value="NZ_ML142908.1"/>
</dbReference>
<reference evidence="2 3" key="1">
    <citation type="submission" date="2014-04" db="EMBL/GenBank/DDBJ databases">
        <title>Whole genome of Muricauda olearia.</title>
        <authorList>
            <person name="Zhang X.-H."/>
            <person name="Tang K."/>
        </authorList>
    </citation>
    <scope>NUCLEOTIDE SEQUENCE [LARGE SCALE GENOMIC DNA]</scope>
    <source>
        <strain evidence="2 3">Th120</strain>
    </source>
</reference>
<dbReference type="EMBL" id="JJMP01000003">
    <property type="protein sequence ID" value="RYC52100.1"/>
    <property type="molecule type" value="Genomic_DNA"/>
</dbReference>
<comment type="caution">
    <text evidence="2">The sequence shown here is derived from an EMBL/GenBank/DDBJ whole genome shotgun (WGS) entry which is preliminary data.</text>
</comment>
<evidence type="ECO:0000313" key="2">
    <source>
        <dbReference type="EMBL" id="RYC52100.1"/>
    </source>
</evidence>
<dbReference type="PROSITE" id="PS51257">
    <property type="entry name" value="PROKAR_LIPOPROTEIN"/>
    <property type="match status" value="1"/>
</dbReference>
<evidence type="ECO:0000256" key="1">
    <source>
        <dbReference type="SAM" id="Coils"/>
    </source>
</evidence>
<organism evidence="2 3">
    <name type="scientific">Flagellimonas olearia</name>
    <dbReference type="NCBI Taxonomy" id="552546"/>
    <lineage>
        <taxon>Bacteria</taxon>
        <taxon>Pseudomonadati</taxon>
        <taxon>Bacteroidota</taxon>
        <taxon>Flavobacteriia</taxon>
        <taxon>Flavobacteriales</taxon>
        <taxon>Flavobacteriaceae</taxon>
        <taxon>Flagellimonas</taxon>
    </lineage>
</organism>
<dbReference type="Proteomes" id="UP000290261">
    <property type="component" value="Unassembled WGS sequence"/>
</dbReference>
<name>A0A444VN42_9FLAO</name>
<dbReference type="AlphaFoldDB" id="A0A444VN42"/>
<keyword evidence="1" id="KW-0175">Coiled coil</keyword>
<proteinExistence type="predicted"/>
<feature type="coiled-coil region" evidence="1">
    <location>
        <begin position="113"/>
        <end position="140"/>
    </location>
</feature>
<protein>
    <recommendedName>
        <fullName evidence="4">Viral A-type inclusion protein</fullName>
    </recommendedName>
</protein>
<evidence type="ECO:0000313" key="3">
    <source>
        <dbReference type="Proteomes" id="UP000290261"/>
    </source>
</evidence>
<accession>A0A444VN42</accession>
<evidence type="ECO:0008006" key="4">
    <source>
        <dbReference type="Google" id="ProtNLM"/>
    </source>
</evidence>